<keyword evidence="2" id="KW-1185">Reference proteome</keyword>
<name>A0A9N9J3B6_9GLOM</name>
<evidence type="ECO:0000313" key="1">
    <source>
        <dbReference type="EMBL" id="CAG8761946.1"/>
    </source>
</evidence>
<dbReference type="AlphaFoldDB" id="A0A9N9J3B6"/>
<dbReference type="OrthoDB" id="2458210at2759"/>
<dbReference type="EMBL" id="CAJVPZ010041546">
    <property type="protein sequence ID" value="CAG8761946.1"/>
    <property type="molecule type" value="Genomic_DNA"/>
</dbReference>
<accession>A0A9N9J3B6</accession>
<reference evidence="1" key="1">
    <citation type="submission" date="2021-06" db="EMBL/GenBank/DDBJ databases">
        <authorList>
            <person name="Kallberg Y."/>
            <person name="Tangrot J."/>
            <person name="Rosling A."/>
        </authorList>
    </citation>
    <scope>NUCLEOTIDE SEQUENCE</scope>
    <source>
        <strain evidence="1">IN212</strain>
    </source>
</reference>
<sequence length="45" mass="5168">FDQIDLQPIPDTLPIEENLPTEQEALQSIFIQPDNTENIDDTQDL</sequence>
<comment type="caution">
    <text evidence="1">The sequence shown here is derived from an EMBL/GenBank/DDBJ whole genome shotgun (WGS) entry which is preliminary data.</text>
</comment>
<evidence type="ECO:0000313" key="2">
    <source>
        <dbReference type="Proteomes" id="UP000789396"/>
    </source>
</evidence>
<protein>
    <submittedName>
        <fullName evidence="1">11372_t:CDS:1</fullName>
    </submittedName>
</protein>
<proteinExistence type="predicted"/>
<organism evidence="1 2">
    <name type="scientific">Racocetra fulgida</name>
    <dbReference type="NCBI Taxonomy" id="60492"/>
    <lineage>
        <taxon>Eukaryota</taxon>
        <taxon>Fungi</taxon>
        <taxon>Fungi incertae sedis</taxon>
        <taxon>Mucoromycota</taxon>
        <taxon>Glomeromycotina</taxon>
        <taxon>Glomeromycetes</taxon>
        <taxon>Diversisporales</taxon>
        <taxon>Gigasporaceae</taxon>
        <taxon>Racocetra</taxon>
    </lineage>
</organism>
<gene>
    <name evidence="1" type="ORF">RFULGI_LOCUS14381</name>
</gene>
<dbReference type="Proteomes" id="UP000789396">
    <property type="component" value="Unassembled WGS sequence"/>
</dbReference>
<feature type="non-terminal residue" evidence="1">
    <location>
        <position position="1"/>
    </location>
</feature>